<evidence type="ECO:0000313" key="8">
    <source>
        <dbReference type="Proteomes" id="UP000033633"/>
    </source>
</evidence>
<evidence type="ECO:0000256" key="2">
    <source>
        <dbReference type="ARBA" id="ARBA00023002"/>
    </source>
</evidence>
<sequence>MKVAILDDYQDVVRTLPCYALLNEYDVTVYTSPPADQAQLIDRLKDKDVLVLIRERTVIDDALLAHLPRLKLISQTGKISNHLDLEACTRRQVAVAEGVGSPVAPTELCWALIMAASRQLLPYCQHLQVGEWQQSGLPQLGRSLSGRTLGIWGFGKIGQRIARIADVFEMKVLVWGSEHSRAQAVAQGYQAAPSKAAFFAQSDIVSLHLRLNEHTRGCVTAGDLALMKADALFVNTSRAELVAPGALVAALERGRPGYAAVDVYETEPALPADEPLLTMPNVLCSPHLGFVEQDSYTLYFETALANVVSYSKGQPAGLANAVVLNTEPHQ</sequence>
<organism evidence="7 8">
    <name type="scientific">Photobacterium halotolerans</name>
    <dbReference type="NCBI Taxonomy" id="265726"/>
    <lineage>
        <taxon>Bacteria</taxon>
        <taxon>Pseudomonadati</taxon>
        <taxon>Pseudomonadota</taxon>
        <taxon>Gammaproteobacteria</taxon>
        <taxon>Vibrionales</taxon>
        <taxon>Vibrionaceae</taxon>
        <taxon>Photobacterium</taxon>
    </lineage>
</organism>
<keyword evidence="8" id="KW-1185">Reference proteome</keyword>
<comment type="similarity">
    <text evidence="1 4">Belongs to the D-isomer specific 2-hydroxyacid dehydrogenase family.</text>
</comment>
<dbReference type="InterPro" id="IPR036291">
    <property type="entry name" value="NAD(P)-bd_dom_sf"/>
</dbReference>
<evidence type="ECO:0000256" key="1">
    <source>
        <dbReference type="ARBA" id="ARBA00005854"/>
    </source>
</evidence>
<name>A0A0F5VE89_9GAMM</name>
<protein>
    <submittedName>
        <fullName evidence="7">3-phosphoglycerate dehydrogenase</fullName>
    </submittedName>
</protein>
<dbReference type="OrthoDB" id="9805416at2"/>
<evidence type="ECO:0000256" key="4">
    <source>
        <dbReference type="RuleBase" id="RU003719"/>
    </source>
</evidence>
<dbReference type="InterPro" id="IPR006139">
    <property type="entry name" value="D-isomer_2_OHA_DH_cat_dom"/>
</dbReference>
<dbReference type="GO" id="GO:0051287">
    <property type="term" value="F:NAD binding"/>
    <property type="evidence" value="ECO:0007669"/>
    <property type="project" value="InterPro"/>
</dbReference>
<feature type="domain" description="D-isomer specific 2-hydroxyacid dehydrogenase catalytic" evidence="5">
    <location>
        <begin position="21"/>
        <end position="316"/>
    </location>
</feature>
<dbReference type="PANTHER" id="PTHR42789:SF1">
    <property type="entry name" value="D-ISOMER SPECIFIC 2-HYDROXYACID DEHYDROGENASE FAMILY PROTEIN (AFU_ORTHOLOGUE AFUA_6G10090)"/>
    <property type="match status" value="1"/>
</dbReference>
<evidence type="ECO:0000256" key="3">
    <source>
        <dbReference type="ARBA" id="ARBA00023027"/>
    </source>
</evidence>
<keyword evidence="2 4" id="KW-0560">Oxidoreductase</keyword>
<dbReference type="Proteomes" id="UP000033633">
    <property type="component" value="Unassembled WGS sequence"/>
</dbReference>
<evidence type="ECO:0000259" key="6">
    <source>
        <dbReference type="Pfam" id="PF02826"/>
    </source>
</evidence>
<dbReference type="PATRIC" id="fig|265726.11.peg.3594"/>
<proteinExistence type="inferred from homology"/>
<dbReference type="AlphaFoldDB" id="A0A0F5VE89"/>
<keyword evidence="3" id="KW-0520">NAD</keyword>
<dbReference type="Gene3D" id="3.40.50.720">
    <property type="entry name" value="NAD(P)-binding Rossmann-like Domain"/>
    <property type="match status" value="2"/>
</dbReference>
<dbReference type="EMBL" id="JWYV01000004">
    <property type="protein sequence ID" value="KKD00491.1"/>
    <property type="molecule type" value="Genomic_DNA"/>
</dbReference>
<dbReference type="RefSeq" id="WP_046220036.1">
    <property type="nucleotide sequence ID" value="NZ_JWYV01000004.1"/>
</dbReference>
<reference evidence="7 8" key="1">
    <citation type="submission" date="2014-12" db="EMBL/GenBank/DDBJ databases">
        <title>Mercury Reductase activity and rhizosphere competence traits in the genome of root associated Photobacterium halotolerans MELD1.</title>
        <authorList>
            <person name="Mathew D.C."/>
            <person name="Huang C.-C."/>
        </authorList>
    </citation>
    <scope>NUCLEOTIDE SEQUENCE [LARGE SCALE GENOMIC DNA]</scope>
    <source>
        <strain evidence="7 8">MELD1</strain>
    </source>
</reference>
<comment type="caution">
    <text evidence="7">The sequence shown here is derived from an EMBL/GenBank/DDBJ whole genome shotgun (WGS) entry which is preliminary data.</text>
</comment>
<dbReference type="STRING" id="265726.KY46_07640"/>
<dbReference type="CDD" id="cd12169">
    <property type="entry name" value="PGDH_like_1"/>
    <property type="match status" value="1"/>
</dbReference>
<dbReference type="PANTHER" id="PTHR42789">
    <property type="entry name" value="D-ISOMER SPECIFIC 2-HYDROXYACID DEHYDROGENASE FAMILY PROTEIN (AFU_ORTHOLOGUE AFUA_6G10090)"/>
    <property type="match status" value="1"/>
</dbReference>
<dbReference type="SUPFAM" id="SSF51735">
    <property type="entry name" value="NAD(P)-binding Rossmann-fold domains"/>
    <property type="match status" value="1"/>
</dbReference>
<accession>A0A0F5VE89</accession>
<feature type="domain" description="D-isomer specific 2-hydroxyacid dehydrogenase NAD-binding" evidence="6">
    <location>
        <begin position="111"/>
        <end position="289"/>
    </location>
</feature>
<evidence type="ECO:0000313" key="7">
    <source>
        <dbReference type="EMBL" id="KKD00491.1"/>
    </source>
</evidence>
<dbReference type="Pfam" id="PF00389">
    <property type="entry name" value="2-Hacid_dh"/>
    <property type="match status" value="1"/>
</dbReference>
<dbReference type="InterPro" id="IPR050857">
    <property type="entry name" value="D-2-hydroxyacid_DH"/>
</dbReference>
<evidence type="ECO:0000259" key="5">
    <source>
        <dbReference type="Pfam" id="PF00389"/>
    </source>
</evidence>
<dbReference type="GO" id="GO:0016616">
    <property type="term" value="F:oxidoreductase activity, acting on the CH-OH group of donors, NAD or NADP as acceptor"/>
    <property type="evidence" value="ECO:0007669"/>
    <property type="project" value="InterPro"/>
</dbReference>
<dbReference type="Pfam" id="PF02826">
    <property type="entry name" value="2-Hacid_dh_C"/>
    <property type="match status" value="1"/>
</dbReference>
<gene>
    <name evidence="7" type="ORF">KY46_07640</name>
</gene>
<dbReference type="InterPro" id="IPR006140">
    <property type="entry name" value="D-isomer_DH_NAD-bd"/>
</dbReference>
<dbReference type="SUPFAM" id="SSF52283">
    <property type="entry name" value="Formate/glycerate dehydrogenase catalytic domain-like"/>
    <property type="match status" value="1"/>
</dbReference>